<dbReference type="InterPro" id="IPR008926">
    <property type="entry name" value="RNR_R1-su_N"/>
</dbReference>
<dbReference type="Pfam" id="PF00317">
    <property type="entry name" value="Ribonuc_red_lgN"/>
    <property type="match status" value="1"/>
</dbReference>
<keyword evidence="6 10" id="KW-0215">Deoxyribonucleotide synthesis</keyword>
<evidence type="ECO:0000256" key="3">
    <source>
        <dbReference type="ARBA" id="ARBA00022741"/>
    </source>
</evidence>
<dbReference type="GO" id="GO:0005524">
    <property type="term" value="F:ATP binding"/>
    <property type="evidence" value="ECO:0007669"/>
    <property type="project" value="UniProtKB-UniRule"/>
</dbReference>
<dbReference type="Proteomes" id="UP000178684">
    <property type="component" value="Unassembled WGS sequence"/>
</dbReference>
<dbReference type="GO" id="GO:0005971">
    <property type="term" value="C:ribonucleoside-diphosphate reductase complex"/>
    <property type="evidence" value="ECO:0007669"/>
    <property type="project" value="TreeGrafter"/>
</dbReference>
<dbReference type="PRINTS" id="PR01183">
    <property type="entry name" value="RIBORDTASEM1"/>
</dbReference>
<evidence type="ECO:0000256" key="4">
    <source>
        <dbReference type="ARBA" id="ARBA00022840"/>
    </source>
</evidence>
<evidence type="ECO:0000256" key="5">
    <source>
        <dbReference type="ARBA" id="ARBA00023002"/>
    </source>
</evidence>
<dbReference type="FunFam" id="3.20.70.20:FF:000009">
    <property type="entry name" value="Ribonucleoside-diphosphate reductase"/>
    <property type="match status" value="1"/>
</dbReference>
<feature type="domain" description="ATP-cone" evidence="11">
    <location>
        <begin position="10"/>
        <end position="103"/>
    </location>
</feature>
<comment type="caution">
    <text evidence="12">The sequence shown here is derived from an EMBL/GenBank/DDBJ whole genome shotgun (WGS) entry which is preliminary data.</text>
</comment>
<evidence type="ECO:0000313" key="12">
    <source>
        <dbReference type="EMBL" id="OGF83037.1"/>
    </source>
</evidence>
<dbReference type="InterPro" id="IPR039718">
    <property type="entry name" value="Rrm1"/>
</dbReference>
<dbReference type="PROSITE" id="PS51161">
    <property type="entry name" value="ATP_CONE"/>
    <property type="match status" value="2"/>
</dbReference>
<gene>
    <name evidence="12" type="ORF">A3B18_02485</name>
</gene>
<dbReference type="InterPro" id="IPR000788">
    <property type="entry name" value="RNR_lg_C"/>
</dbReference>
<keyword evidence="3 9" id="KW-0547">Nucleotide-binding</keyword>
<dbReference type="EMBL" id="MFIE01000007">
    <property type="protein sequence ID" value="OGF83037.1"/>
    <property type="molecule type" value="Genomic_DNA"/>
</dbReference>
<evidence type="ECO:0000256" key="2">
    <source>
        <dbReference type="ARBA" id="ARBA00022533"/>
    </source>
</evidence>
<dbReference type="SUPFAM" id="SSF48168">
    <property type="entry name" value="R1 subunit of ribonucleotide reductase, N-terminal domain"/>
    <property type="match status" value="1"/>
</dbReference>
<dbReference type="NCBIfam" id="TIGR02506">
    <property type="entry name" value="NrdE_NrdA"/>
    <property type="match status" value="1"/>
</dbReference>
<name>A0A1F5X591_9BACT</name>
<evidence type="ECO:0000313" key="13">
    <source>
        <dbReference type="Proteomes" id="UP000178684"/>
    </source>
</evidence>
<proteinExistence type="inferred from homology"/>
<dbReference type="CDD" id="cd01679">
    <property type="entry name" value="RNR_I"/>
    <property type="match status" value="1"/>
</dbReference>
<evidence type="ECO:0000256" key="7">
    <source>
        <dbReference type="ARBA" id="ARBA00024942"/>
    </source>
</evidence>
<dbReference type="SUPFAM" id="SSF51998">
    <property type="entry name" value="PFL-like glycyl radical enzymes"/>
    <property type="match status" value="1"/>
</dbReference>
<dbReference type="NCBIfam" id="NF005544">
    <property type="entry name" value="PRK07207.1"/>
    <property type="match status" value="1"/>
</dbReference>
<protein>
    <recommendedName>
        <fullName evidence="10">Ribonucleoside-diphosphate reductase</fullName>
        <ecNumber evidence="10">1.17.4.1</ecNumber>
    </recommendedName>
</protein>
<dbReference type="GO" id="GO:0009263">
    <property type="term" value="P:deoxyribonucleotide biosynthetic process"/>
    <property type="evidence" value="ECO:0007669"/>
    <property type="project" value="UniProtKB-KW"/>
</dbReference>
<keyword evidence="2" id="KW-0021">Allosteric enzyme</keyword>
<evidence type="ECO:0000256" key="9">
    <source>
        <dbReference type="PROSITE-ProRule" id="PRU00492"/>
    </source>
</evidence>
<dbReference type="EC" id="1.17.4.1" evidence="10"/>
<dbReference type="UniPathway" id="UPA00326"/>
<comment type="similarity">
    <text evidence="1 10">Belongs to the ribonucleoside diphosphate reductase large chain family.</text>
</comment>
<accession>A0A1F5X591</accession>
<keyword evidence="4 9" id="KW-0067">ATP-binding</keyword>
<dbReference type="InterPro" id="IPR005144">
    <property type="entry name" value="ATP-cone_dom"/>
</dbReference>
<evidence type="ECO:0000256" key="8">
    <source>
        <dbReference type="ARBA" id="ARBA00047754"/>
    </source>
</evidence>
<dbReference type="AlphaFoldDB" id="A0A1F5X591"/>
<dbReference type="PANTHER" id="PTHR11573">
    <property type="entry name" value="RIBONUCLEOSIDE-DIPHOSPHATE REDUCTASE LARGE CHAIN"/>
    <property type="match status" value="1"/>
</dbReference>
<evidence type="ECO:0000256" key="10">
    <source>
        <dbReference type="RuleBase" id="RU003410"/>
    </source>
</evidence>
<sequence length="977" mass="111910">MYLPKPMPLTQIKKRDGRIVEFDSEKISKVIQKAFIAVRGGIEEEKLYGLTKKIVGDIEKFFPERIPSVENAQDLVEKTLMEEGFYDVVKSYILYRYEHAKIREEEKRDILEKIESSDLIVIKGDGTKENFAPDKLKNSVFKALAEYEKKIDLEALLLATRESMHDQISTKDIARSVVFTARSFIEQDPIWSRAAAKLLLHVIYKEVIDARPLDFSDLSRYYREAFVKNIKKGVEQGRFDRRLLGLDLERLSFALKPERDSMFQYLGLQTLYDRYFTSDLEAKKVLETPQAFWMRVAMGLALGEKEAPEEWAERFYEVTSTLRFVPSTPTLFHSGTVKPQLSSCYLNTVQDSLEDIFKTFGDNAQLSKWSGGIGTDWTNIRGTGALIKGTGVESQGVIPFLKIANDTTAAINRSGRRRGATCVYLETWHIDIEDFLELRKNTGDDHRRTHDMDTANWIPDIFMRRVLEDGDWTLLSPDEAPDLHHIFGKKFDEAYEKYEKMAREGKINLYKNIKARDLWRKMLTMLFETGHPWVTWKDPSNIRSPQDHAGVIHNSNLCTEITLNTSKEETAVCNLGSVNLSWHVIEKRLDQELIRDTVSTAMRMLDNVVDICYYPTGEAKNSNMKHRPVGLGIMGFQDALYMLDINFDSEAACDFADRSMEMVSYYAILTSAELARERGPYLTYKGSKWDRGILPQDTIELLENERGLKIDVPRTERLDWSIVREAIRRNGMRNSNCLAIAPTATISNISGTSSCIEPIYKNLYVKANQSGDFTIINPYLVEDLKKLNLWDYEMLGKIKYYDGSIAEINEIPRWLKEKYKEAFEINPRWLIKAAAYRGRWIDQSQSLNIFYRGSSGKEIADIYVYAWEMGLKTTYYLRTLGASQVEKSTLDAGKFGATHRREENFSEAMGPVMQLKHALGVAEEVPTEAPTQSPVMVQIEETQQKVQVVLAKSQDGLSAQAGPKLCRIDDPNCEACQ</sequence>
<dbReference type="InterPro" id="IPR013509">
    <property type="entry name" value="RNR_lsu_N"/>
</dbReference>
<keyword evidence="5 10" id="KW-0560">Oxidoreductase</keyword>
<dbReference type="PROSITE" id="PS00089">
    <property type="entry name" value="RIBORED_LARGE"/>
    <property type="match status" value="1"/>
</dbReference>
<evidence type="ECO:0000256" key="6">
    <source>
        <dbReference type="ARBA" id="ARBA00023116"/>
    </source>
</evidence>
<dbReference type="PANTHER" id="PTHR11573:SF6">
    <property type="entry name" value="RIBONUCLEOSIDE-DIPHOSPHATE REDUCTASE LARGE SUBUNIT"/>
    <property type="match status" value="1"/>
</dbReference>
<dbReference type="Gene3D" id="3.20.70.20">
    <property type="match status" value="1"/>
</dbReference>
<dbReference type="Pfam" id="PF02867">
    <property type="entry name" value="Ribonuc_red_lgC"/>
    <property type="match status" value="1"/>
</dbReference>
<comment type="catalytic activity">
    <reaction evidence="8 10">
        <text>a 2'-deoxyribonucleoside 5'-diphosphate + [thioredoxin]-disulfide + H2O = a ribonucleoside 5'-diphosphate + [thioredoxin]-dithiol</text>
        <dbReference type="Rhea" id="RHEA:23252"/>
        <dbReference type="Rhea" id="RHEA-COMP:10698"/>
        <dbReference type="Rhea" id="RHEA-COMP:10700"/>
        <dbReference type="ChEBI" id="CHEBI:15377"/>
        <dbReference type="ChEBI" id="CHEBI:29950"/>
        <dbReference type="ChEBI" id="CHEBI:50058"/>
        <dbReference type="ChEBI" id="CHEBI:57930"/>
        <dbReference type="ChEBI" id="CHEBI:73316"/>
        <dbReference type="EC" id="1.17.4.1"/>
    </reaction>
</comment>
<dbReference type="Pfam" id="PF03477">
    <property type="entry name" value="ATP-cone"/>
    <property type="match status" value="2"/>
</dbReference>
<dbReference type="InterPro" id="IPR013346">
    <property type="entry name" value="NrdE_NrdA_C"/>
</dbReference>
<evidence type="ECO:0000256" key="1">
    <source>
        <dbReference type="ARBA" id="ARBA00010406"/>
    </source>
</evidence>
<comment type="function">
    <text evidence="7 10">Provides the precursors necessary for DNA synthesis. Catalyzes the biosynthesis of deoxyribonucleotides from the corresponding ribonucleotides.</text>
</comment>
<dbReference type="GO" id="GO:0004748">
    <property type="term" value="F:ribonucleoside-diphosphate reductase activity, thioredoxin disulfide as acceptor"/>
    <property type="evidence" value="ECO:0007669"/>
    <property type="project" value="UniProtKB-EC"/>
</dbReference>
<evidence type="ECO:0000259" key="11">
    <source>
        <dbReference type="PROSITE" id="PS51161"/>
    </source>
</evidence>
<organism evidence="12 13">
    <name type="scientific">Candidatus Giovannonibacteria bacterium RIFCSPLOWO2_01_FULL_46_13</name>
    <dbReference type="NCBI Taxonomy" id="1798352"/>
    <lineage>
        <taxon>Bacteria</taxon>
        <taxon>Candidatus Giovannoniibacteriota</taxon>
    </lineage>
</organism>
<feature type="domain" description="ATP-cone" evidence="11">
    <location>
        <begin position="119"/>
        <end position="209"/>
    </location>
</feature>
<reference evidence="12 13" key="1">
    <citation type="journal article" date="2016" name="Nat. Commun.">
        <title>Thousands of microbial genomes shed light on interconnected biogeochemical processes in an aquifer system.</title>
        <authorList>
            <person name="Anantharaman K."/>
            <person name="Brown C.T."/>
            <person name="Hug L.A."/>
            <person name="Sharon I."/>
            <person name="Castelle C.J."/>
            <person name="Probst A.J."/>
            <person name="Thomas B.C."/>
            <person name="Singh A."/>
            <person name="Wilkins M.J."/>
            <person name="Karaoz U."/>
            <person name="Brodie E.L."/>
            <person name="Williams K.H."/>
            <person name="Hubbard S.S."/>
            <person name="Banfield J.F."/>
        </authorList>
    </citation>
    <scope>NUCLEOTIDE SEQUENCE [LARGE SCALE GENOMIC DNA]</scope>
</reference>